<dbReference type="AlphaFoldDB" id="A0A3T0D4Y2"/>
<dbReference type="Pfam" id="PF19538">
    <property type="entry name" value="DUF6062"/>
    <property type="match status" value="1"/>
</dbReference>
<sequence>MGDEKIYMIPVNDAFSVDCECAFCYLENNFEKQCLEIVLGESVMEVDSRLETNKKGFCSRHFHMLLEQKNKLPYGLMLETHLHEIKTNFEKILSSHFMLLNFQKKEGFLKRILNNHTSKEALLNNLLQFLENINSQCVICERINARMKNYFDVFFFMWRTKKEFQQKVLSSKGFCFYHFCDLLKFSQNHLRSKELDNFVEKICKIELDAISRLYQNICEFNKQFDYRNANNVVSFEVRNSLINATEKLGKYK</sequence>
<keyword evidence="2" id="KW-1185">Reference proteome</keyword>
<accession>A0A3T0D4Y2</accession>
<gene>
    <name evidence="1" type="ORF">ELD05_05105</name>
</gene>
<evidence type="ECO:0008006" key="3">
    <source>
        <dbReference type="Google" id="ProtNLM"/>
    </source>
</evidence>
<protein>
    <recommendedName>
        <fullName evidence="3">ABC transporter substrate-binding protein</fullName>
    </recommendedName>
</protein>
<dbReference type="KEGG" id="ccha:ELD05_05105"/>
<dbReference type="InterPro" id="IPR045706">
    <property type="entry name" value="DUF6062"/>
</dbReference>
<evidence type="ECO:0000313" key="2">
    <source>
        <dbReference type="Proteomes" id="UP000282930"/>
    </source>
</evidence>
<name>A0A3T0D4Y2_9FIRM</name>
<dbReference type="RefSeq" id="WP_127351596.1">
    <property type="nucleotide sequence ID" value="NZ_CP034791.1"/>
</dbReference>
<evidence type="ECO:0000313" key="1">
    <source>
        <dbReference type="EMBL" id="AZT90078.1"/>
    </source>
</evidence>
<dbReference type="EMBL" id="CP034791">
    <property type="protein sequence ID" value="AZT90078.1"/>
    <property type="molecule type" value="Genomic_DNA"/>
</dbReference>
<organism evidence="1 2">
    <name type="scientific">Caldicellulosiruptor changbaiensis</name>
    <dbReference type="NCBI Taxonomy" id="1222016"/>
    <lineage>
        <taxon>Bacteria</taxon>
        <taxon>Bacillati</taxon>
        <taxon>Bacillota</taxon>
        <taxon>Bacillota incertae sedis</taxon>
        <taxon>Caldicellulosiruptorales</taxon>
        <taxon>Caldicellulosiruptoraceae</taxon>
        <taxon>Caldicellulosiruptor</taxon>
    </lineage>
</organism>
<proteinExistence type="predicted"/>
<dbReference type="Proteomes" id="UP000282930">
    <property type="component" value="Chromosome"/>
</dbReference>
<reference evidence="1 2" key="1">
    <citation type="submission" date="2018-12" db="EMBL/GenBank/DDBJ databases">
        <title>Genome sequence from the cellulolytic species, Caldicellulosiruptor changbaiensis.</title>
        <authorList>
            <person name="Blumer-Schuette S.E."/>
            <person name="Mendoza C."/>
        </authorList>
    </citation>
    <scope>NUCLEOTIDE SEQUENCE [LARGE SCALE GENOMIC DNA]</scope>
    <source>
        <strain evidence="1 2">CBS-Z</strain>
    </source>
</reference>